<reference evidence="2 3" key="1">
    <citation type="submission" date="2017-09" db="EMBL/GenBank/DDBJ databases">
        <title>Sequencing the genomes of two abundant thermophiles in Great Basin hot springs: Thermocrinis jamiesonii and novel Chloroflexi Thermoflexus hugenholtzii.</title>
        <authorList>
            <person name="Hedlund B."/>
        </authorList>
    </citation>
    <scope>NUCLEOTIDE SEQUENCE [LARGE SCALE GENOMIC DNA]</scope>
    <source>
        <strain evidence="2 3">G233</strain>
    </source>
</reference>
<dbReference type="Proteomes" id="UP000223071">
    <property type="component" value="Unassembled WGS sequence"/>
</dbReference>
<evidence type="ECO:0000259" key="1">
    <source>
        <dbReference type="Pfam" id="PF12647"/>
    </source>
</evidence>
<keyword evidence="3" id="KW-1185">Reference proteome</keyword>
<dbReference type="AlphaFoldDB" id="A0A2A9HIL1"/>
<dbReference type="EMBL" id="PDJQ01000001">
    <property type="protein sequence ID" value="PFG75002.1"/>
    <property type="molecule type" value="Genomic_DNA"/>
</dbReference>
<evidence type="ECO:0000313" key="3">
    <source>
        <dbReference type="Proteomes" id="UP000223071"/>
    </source>
</evidence>
<proteinExistence type="predicted"/>
<name>A0A2A9HIL1_TEPT2</name>
<sequence length="111" mass="12334">MPDAETFRCIKCRSTVDTLAFGTTQRNHCNRCLWSRHVDNFPGDRKAACGGPMEPLAVFVAPDGEWMLIHRCKSCGVLHENRIAGDDNLMILMAIAARPLANPPVPLEYLP</sequence>
<dbReference type="InterPro" id="IPR024439">
    <property type="entry name" value="RNHCP"/>
</dbReference>
<dbReference type="RefSeq" id="WP_098504347.1">
    <property type="nucleotide sequence ID" value="NZ_PDJQ01000001.1"/>
</dbReference>
<feature type="domain" description="RNHCP" evidence="1">
    <location>
        <begin position="5"/>
        <end position="93"/>
    </location>
</feature>
<accession>A0A2A9HIL1</accession>
<gene>
    <name evidence="2" type="ORF">A9A59_2259</name>
</gene>
<dbReference type="Pfam" id="PF12647">
    <property type="entry name" value="RNHCP"/>
    <property type="match status" value="1"/>
</dbReference>
<evidence type="ECO:0000313" key="2">
    <source>
        <dbReference type="EMBL" id="PFG75002.1"/>
    </source>
</evidence>
<comment type="caution">
    <text evidence="2">The sequence shown here is derived from an EMBL/GenBank/DDBJ whole genome shotgun (WGS) entry which is preliminary data.</text>
</comment>
<protein>
    <submittedName>
        <fullName evidence="2">Ribosome biogenesis GTPase</fullName>
    </submittedName>
</protein>
<organism evidence="2 3">
    <name type="scientific">Tepidiforma thermophila (strain KCTC 52669 / CGMCC 1.13589 / G233)</name>
    <dbReference type="NCBI Taxonomy" id="2761530"/>
    <lineage>
        <taxon>Bacteria</taxon>
        <taxon>Bacillati</taxon>
        <taxon>Chloroflexota</taxon>
        <taxon>Tepidiformia</taxon>
        <taxon>Tepidiformales</taxon>
        <taxon>Tepidiformaceae</taxon>
        <taxon>Tepidiforma</taxon>
    </lineage>
</organism>